<dbReference type="InterPro" id="IPR012338">
    <property type="entry name" value="Beta-lactam/transpept-like"/>
</dbReference>
<dbReference type="Gene3D" id="3.40.710.10">
    <property type="entry name" value="DD-peptidase/beta-lactamase superfamily"/>
    <property type="match status" value="1"/>
</dbReference>
<reference evidence="3 4" key="1">
    <citation type="submission" date="2017-06" db="EMBL/GenBank/DDBJ databases">
        <title>Complete genome sequence of Shewanella marisflavi EP1 associated with anaerobic 2,4-dinitrotoluene reduction and salt tolerance.</title>
        <authorList>
            <person name="Huang J."/>
        </authorList>
    </citation>
    <scope>NUCLEOTIDE SEQUENCE [LARGE SCALE GENOMIC DNA]</scope>
    <source>
        <strain evidence="3 4">EP1</strain>
    </source>
</reference>
<dbReference type="GO" id="GO:0016787">
    <property type="term" value="F:hydrolase activity"/>
    <property type="evidence" value="ECO:0007669"/>
    <property type="project" value="UniProtKB-KW"/>
</dbReference>
<evidence type="ECO:0000313" key="4">
    <source>
        <dbReference type="Proteomes" id="UP000198233"/>
    </source>
</evidence>
<keyword evidence="1" id="KW-0732">Signal</keyword>
<dbReference type="InterPro" id="IPR001466">
    <property type="entry name" value="Beta-lactam-related"/>
</dbReference>
<dbReference type="Proteomes" id="UP000198233">
    <property type="component" value="Chromosome"/>
</dbReference>
<accession>A0AAC9XMQ2</accession>
<dbReference type="KEGG" id="smav:CFF01_04055"/>
<feature type="signal peptide" evidence="1">
    <location>
        <begin position="1"/>
        <end position="16"/>
    </location>
</feature>
<feature type="chain" id="PRO_5042235623" evidence="1">
    <location>
        <begin position="17"/>
        <end position="398"/>
    </location>
</feature>
<evidence type="ECO:0000256" key="1">
    <source>
        <dbReference type="SAM" id="SignalP"/>
    </source>
</evidence>
<sequence>MKLSHFTLTTMFLALAGCSVSNQESTAANQQLARQQAFESSIRSIDDDGNSSTSTNTLEARMKAYGVPAVSIAVFDNNQIIWSKGYGKSDIESNEKVTTDTLFQAASISKAVTSVAAFKMIQKGNFSLNEDVNLKLKRWQVPENQFTQQQKVTPSRIMSHTSGLNVSGFEGYSQNQTIPSIVQILQGSSLSNSPAVKVFQTPGESEYYSGGGMTVLQLLMEDSGEQPFSQLMQQLILKPLNMKQSSFELPLPNELRNQIANGYDSQGNMIEGGYHLYPEKAAAGLWSTPTDLAKFMIALGKAYRGEDETLLSQQSAKTMLTRVPGAGGTGIGIDGEANAFRFRHTGGNAGYTCYAVSFANSGRGFVVMTNSDNGFQLIHEISRAVSETYGWPPMWMRE</sequence>
<dbReference type="AlphaFoldDB" id="A0AAC9XMQ2"/>
<proteinExistence type="predicted"/>
<dbReference type="EMBL" id="CP022272">
    <property type="protein sequence ID" value="ASJ95829.1"/>
    <property type="molecule type" value="Genomic_DNA"/>
</dbReference>
<protein>
    <submittedName>
        <fullName evidence="3">Serine hydrolase</fullName>
    </submittedName>
</protein>
<gene>
    <name evidence="3" type="ORF">CFF01_04055</name>
</gene>
<feature type="domain" description="Beta-lactamase-related" evidence="2">
    <location>
        <begin position="56"/>
        <end position="374"/>
    </location>
</feature>
<evidence type="ECO:0000313" key="3">
    <source>
        <dbReference type="EMBL" id="ASJ95829.1"/>
    </source>
</evidence>
<dbReference type="InterPro" id="IPR050491">
    <property type="entry name" value="AmpC-like"/>
</dbReference>
<dbReference type="PANTHER" id="PTHR46825:SF12">
    <property type="entry name" value="PENICILLIN-BINDING PROTEIN 4"/>
    <property type="match status" value="1"/>
</dbReference>
<dbReference type="RefSeq" id="WP_088903956.1">
    <property type="nucleotide sequence ID" value="NZ_CP022272.1"/>
</dbReference>
<dbReference type="PROSITE" id="PS51257">
    <property type="entry name" value="PROKAR_LIPOPROTEIN"/>
    <property type="match status" value="1"/>
</dbReference>
<dbReference type="SUPFAM" id="SSF56601">
    <property type="entry name" value="beta-lactamase/transpeptidase-like"/>
    <property type="match status" value="1"/>
</dbReference>
<dbReference type="PANTHER" id="PTHR46825">
    <property type="entry name" value="D-ALANYL-D-ALANINE-CARBOXYPEPTIDASE/ENDOPEPTIDASE AMPH"/>
    <property type="match status" value="1"/>
</dbReference>
<evidence type="ECO:0000259" key="2">
    <source>
        <dbReference type="Pfam" id="PF00144"/>
    </source>
</evidence>
<organism evidence="3 4">
    <name type="scientific">Shewanella marisflavi</name>
    <dbReference type="NCBI Taxonomy" id="260364"/>
    <lineage>
        <taxon>Bacteria</taxon>
        <taxon>Pseudomonadati</taxon>
        <taxon>Pseudomonadota</taxon>
        <taxon>Gammaproteobacteria</taxon>
        <taxon>Alteromonadales</taxon>
        <taxon>Shewanellaceae</taxon>
        <taxon>Shewanella</taxon>
    </lineage>
</organism>
<name>A0AAC9XMQ2_9GAMM</name>
<keyword evidence="3" id="KW-0378">Hydrolase</keyword>
<dbReference type="Pfam" id="PF00144">
    <property type="entry name" value="Beta-lactamase"/>
    <property type="match status" value="1"/>
</dbReference>